<dbReference type="GO" id="GO:0005886">
    <property type="term" value="C:plasma membrane"/>
    <property type="evidence" value="ECO:0007669"/>
    <property type="project" value="UniProtKB-SubCell"/>
</dbReference>
<name>A0A3T1D1E8_9BACL</name>
<comment type="subcellular location">
    <subcellularLocation>
        <location evidence="1 7">Cell membrane</location>
        <topology evidence="1 7">Multi-pass membrane protein</topology>
    </subcellularLocation>
</comment>
<feature type="transmembrane region" description="Helical" evidence="7">
    <location>
        <begin position="110"/>
        <end position="134"/>
    </location>
</feature>
<evidence type="ECO:0000259" key="8">
    <source>
        <dbReference type="PROSITE" id="PS50928"/>
    </source>
</evidence>
<sequence>MQKVLFKEVAKHKYMYLLVAPVLVYYILFAYLPMYGIVLAFKDFDYSKGITGSPWVGLKHFQEVIQYSDFWNAFNNTLIISLGRLIFEFPAPIILALLLNEVTRYRLKKFFQTVFTFPHFLSWVILGGIITNFLGDSGVFNQLLVSIGLEKRNLLVEPSSFRYLLFLTDTWREIGWGAILYLAAIAGINPELYEAAHVDGANRFQQLKAVTWPSIRYTASILFILAVGNAMNGGFDQIFNLYNSVVYDVADILDTYVYRYTFITGDSFSISTAVGLIKSIINFALLIGANYLVRYLGEEGVT</sequence>
<reference evidence="9 10" key="1">
    <citation type="submission" date="2019-01" db="EMBL/GenBank/DDBJ databases">
        <title>Complete genome sequence of Cohnella hallensis HS21 isolated from Korean fir (Abies koreana) rhizospheric soil.</title>
        <authorList>
            <person name="Jiang L."/>
            <person name="Kang S.W."/>
            <person name="Kim S."/>
            <person name="Jung J."/>
            <person name="Kim C.Y."/>
            <person name="Kim D.H."/>
            <person name="Kim S.W."/>
            <person name="Lee J."/>
        </authorList>
    </citation>
    <scope>NUCLEOTIDE SEQUENCE [LARGE SCALE GENOMIC DNA]</scope>
    <source>
        <strain evidence="9 10">HS21</strain>
    </source>
</reference>
<feature type="transmembrane region" description="Helical" evidence="7">
    <location>
        <begin position="268"/>
        <end position="293"/>
    </location>
</feature>
<evidence type="ECO:0000256" key="4">
    <source>
        <dbReference type="ARBA" id="ARBA00022692"/>
    </source>
</evidence>
<organism evidence="9 10">
    <name type="scientific">Cohnella abietis</name>
    <dbReference type="NCBI Taxonomy" id="2507935"/>
    <lineage>
        <taxon>Bacteria</taxon>
        <taxon>Bacillati</taxon>
        <taxon>Bacillota</taxon>
        <taxon>Bacilli</taxon>
        <taxon>Bacillales</taxon>
        <taxon>Paenibacillaceae</taxon>
        <taxon>Cohnella</taxon>
    </lineage>
</organism>
<dbReference type="SUPFAM" id="SSF161098">
    <property type="entry name" value="MetI-like"/>
    <property type="match status" value="1"/>
</dbReference>
<feature type="transmembrane region" description="Helical" evidence="7">
    <location>
        <begin position="78"/>
        <end position="98"/>
    </location>
</feature>
<feature type="transmembrane region" description="Helical" evidence="7">
    <location>
        <begin position="174"/>
        <end position="193"/>
    </location>
</feature>
<evidence type="ECO:0000256" key="7">
    <source>
        <dbReference type="RuleBase" id="RU363032"/>
    </source>
</evidence>
<keyword evidence="3" id="KW-1003">Cell membrane</keyword>
<gene>
    <name evidence="9" type="primary">yteP_1</name>
    <name evidence="9" type="ORF">KCTCHS21_13130</name>
</gene>
<dbReference type="EMBL" id="AP019400">
    <property type="protein sequence ID" value="BBI31914.1"/>
    <property type="molecule type" value="Genomic_DNA"/>
</dbReference>
<evidence type="ECO:0000256" key="6">
    <source>
        <dbReference type="ARBA" id="ARBA00023136"/>
    </source>
</evidence>
<dbReference type="RefSeq" id="WP_130606062.1">
    <property type="nucleotide sequence ID" value="NZ_AP019400.1"/>
</dbReference>
<dbReference type="Pfam" id="PF00528">
    <property type="entry name" value="BPD_transp_1"/>
    <property type="match status" value="1"/>
</dbReference>
<keyword evidence="4 7" id="KW-0812">Transmembrane</keyword>
<evidence type="ECO:0000256" key="3">
    <source>
        <dbReference type="ARBA" id="ARBA00022475"/>
    </source>
</evidence>
<dbReference type="GO" id="GO:0055085">
    <property type="term" value="P:transmembrane transport"/>
    <property type="evidence" value="ECO:0007669"/>
    <property type="project" value="InterPro"/>
</dbReference>
<accession>A0A3T1D1E8</accession>
<dbReference type="KEGG" id="cohn:KCTCHS21_13130"/>
<keyword evidence="2 7" id="KW-0813">Transport</keyword>
<comment type="similarity">
    <text evidence="7">Belongs to the binding-protein-dependent transport system permease family.</text>
</comment>
<dbReference type="InterPro" id="IPR000515">
    <property type="entry name" value="MetI-like"/>
</dbReference>
<dbReference type="Proteomes" id="UP000289856">
    <property type="component" value="Chromosome"/>
</dbReference>
<keyword evidence="9" id="KW-0762">Sugar transport</keyword>
<dbReference type="InterPro" id="IPR050809">
    <property type="entry name" value="UgpAE/MalFG_permease"/>
</dbReference>
<dbReference type="PROSITE" id="PS50928">
    <property type="entry name" value="ABC_TM1"/>
    <property type="match status" value="1"/>
</dbReference>
<dbReference type="Gene3D" id="1.10.3720.10">
    <property type="entry name" value="MetI-like"/>
    <property type="match status" value="1"/>
</dbReference>
<dbReference type="PANTHER" id="PTHR43227:SF11">
    <property type="entry name" value="BLL4140 PROTEIN"/>
    <property type="match status" value="1"/>
</dbReference>
<feature type="domain" description="ABC transmembrane type-1" evidence="8">
    <location>
        <begin position="74"/>
        <end position="289"/>
    </location>
</feature>
<evidence type="ECO:0000256" key="5">
    <source>
        <dbReference type="ARBA" id="ARBA00022989"/>
    </source>
</evidence>
<evidence type="ECO:0000313" key="10">
    <source>
        <dbReference type="Proteomes" id="UP000289856"/>
    </source>
</evidence>
<proteinExistence type="inferred from homology"/>
<keyword evidence="5 7" id="KW-1133">Transmembrane helix</keyword>
<evidence type="ECO:0000313" key="9">
    <source>
        <dbReference type="EMBL" id="BBI31914.1"/>
    </source>
</evidence>
<evidence type="ECO:0000256" key="1">
    <source>
        <dbReference type="ARBA" id="ARBA00004651"/>
    </source>
</evidence>
<feature type="transmembrane region" description="Helical" evidence="7">
    <location>
        <begin position="214"/>
        <end position="235"/>
    </location>
</feature>
<keyword evidence="6 7" id="KW-0472">Membrane</keyword>
<keyword evidence="10" id="KW-1185">Reference proteome</keyword>
<dbReference type="InterPro" id="IPR035906">
    <property type="entry name" value="MetI-like_sf"/>
</dbReference>
<evidence type="ECO:0000256" key="2">
    <source>
        <dbReference type="ARBA" id="ARBA00022448"/>
    </source>
</evidence>
<protein>
    <submittedName>
        <fullName evidence="9">Putative multiple-sugar transport system permease YteP</fullName>
    </submittedName>
</protein>
<dbReference type="CDD" id="cd06261">
    <property type="entry name" value="TM_PBP2"/>
    <property type="match status" value="1"/>
</dbReference>
<dbReference type="AlphaFoldDB" id="A0A3T1D1E8"/>
<dbReference type="OrthoDB" id="9785836at2"/>
<dbReference type="PANTHER" id="PTHR43227">
    <property type="entry name" value="BLL4140 PROTEIN"/>
    <property type="match status" value="1"/>
</dbReference>
<feature type="transmembrane region" description="Helical" evidence="7">
    <location>
        <begin position="14"/>
        <end position="38"/>
    </location>
</feature>